<evidence type="ECO:0000313" key="4">
    <source>
        <dbReference type="EMBL" id="RBW49502.1"/>
    </source>
</evidence>
<dbReference type="InterPro" id="IPR039005">
    <property type="entry name" value="CSPG_rpt"/>
</dbReference>
<evidence type="ECO:0000313" key="5">
    <source>
        <dbReference type="Proteomes" id="UP000252706"/>
    </source>
</evidence>
<dbReference type="Proteomes" id="UP000252706">
    <property type="component" value="Unassembled WGS sequence"/>
</dbReference>
<comment type="caution">
    <text evidence="4">The sequence shown here is derived from an EMBL/GenBank/DDBJ whole genome shotgun (WGS) entry which is preliminary data.</text>
</comment>
<name>A0A366WN79_9RHOB</name>
<dbReference type="AlphaFoldDB" id="A0A366WN79"/>
<proteinExistence type="predicted"/>
<dbReference type="PANTHER" id="PTHR45739">
    <property type="entry name" value="MATRIX PROTEIN, PUTATIVE-RELATED"/>
    <property type="match status" value="1"/>
</dbReference>
<keyword evidence="3" id="KW-0325">Glycoprotein</keyword>
<evidence type="ECO:0000256" key="1">
    <source>
        <dbReference type="ARBA" id="ARBA00022729"/>
    </source>
</evidence>
<organism evidence="4 5">
    <name type="scientific">Phaeobacter gallaeciensis</name>
    <dbReference type="NCBI Taxonomy" id="60890"/>
    <lineage>
        <taxon>Bacteria</taxon>
        <taxon>Pseudomonadati</taxon>
        <taxon>Pseudomonadota</taxon>
        <taxon>Alphaproteobacteria</taxon>
        <taxon>Rhodobacterales</taxon>
        <taxon>Roseobacteraceae</taxon>
        <taxon>Phaeobacter</taxon>
    </lineage>
</organism>
<sequence>MTTILLENFETDNNGISYTTSVPEFIGGTAGLPAGAADFFTRTNGSDVLSDDNPVEPYSLTGQEGSFYFAAADIDNVGRISDTQTLTFSNIGIATFTNLNLSVLVAEDDDDTSSTNEDWDSTDGLVIEYRIDGGSYNNLLSFQSEHIGADTSNNQPRQDTNFDGAGDGTILTDTFQNFSAAIGGTGNSLDIRFTFSFGAEDEDVAIDNIVLTGDSSNAAPTLDTNTGSSLNEGATDIITTSELETNDTDNTDAQLTYTLDATVVNGTLYLDNDGSNTFNAGDTTLSAASTFTQQDIADGDLQYVHDGGETTSDSFQFDVSDGAAPIINQTFNFTIAPVNDVPTITGFAGDSGSYNEILGGQALIEQGNDVSVADPDDANFNGGTLAVSFDSSTTEDQLTVDNGGNNAVGIARIEGFLFYNSALIGTVAGGATGGTNGSSLVFSFNNNIVTTTVVEELIEALRYGNSSVDDPTPGVRSINVVLNDGTGNSATSTATVNVTAVNDAPSVTLLPGDLSFTEDTAGNVALGAAVFADPDSASVTVTLAVDQGTFGT</sequence>
<evidence type="ECO:0000256" key="2">
    <source>
        <dbReference type="ARBA" id="ARBA00022737"/>
    </source>
</evidence>
<feature type="non-terminal residue" evidence="4">
    <location>
        <position position="552"/>
    </location>
</feature>
<reference evidence="4 5" key="1">
    <citation type="submission" date="2018-07" db="EMBL/GenBank/DDBJ databases">
        <title>Modular assembly of carbohydrate-degrading microbial communities in the ocean.</title>
        <authorList>
            <person name="Enke T.N."/>
            <person name="Datta M.S."/>
            <person name="Schwartzman J.A."/>
            <person name="Cermak N."/>
            <person name="Schmitz D.A."/>
            <person name="Barrere J."/>
            <person name="Cordero O.X."/>
        </authorList>
    </citation>
    <scope>NUCLEOTIDE SEQUENCE [LARGE SCALE GENOMIC DNA]</scope>
    <source>
        <strain evidence="4 5">C3M10</strain>
    </source>
</reference>
<dbReference type="RefSeq" id="WP_220151665.1">
    <property type="nucleotide sequence ID" value="NZ_QOCE01000054.1"/>
</dbReference>
<dbReference type="InterPro" id="IPR051561">
    <property type="entry name" value="FRAS1_ECM"/>
</dbReference>
<dbReference type="PANTHER" id="PTHR45739:SF8">
    <property type="entry name" value="FRAS1-RELATED EXTRACELLULAR MATRIX PROTEIN 1"/>
    <property type="match status" value="1"/>
</dbReference>
<dbReference type="PROSITE" id="PS51854">
    <property type="entry name" value="CSPG"/>
    <property type="match status" value="1"/>
</dbReference>
<keyword evidence="2" id="KW-0677">Repeat</keyword>
<evidence type="ECO:0008006" key="6">
    <source>
        <dbReference type="Google" id="ProtNLM"/>
    </source>
</evidence>
<keyword evidence="1" id="KW-0732">Signal</keyword>
<dbReference type="GO" id="GO:0009653">
    <property type="term" value="P:anatomical structure morphogenesis"/>
    <property type="evidence" value="ECO:0007669"/>
    <property type="project" value="TreeGrafter"/>
</dbReference>
<dbReference type="EMBL" id="QOCE01000054">
    <property type="protein sequence ID" value="RBW49502.1"/>
    <property type="molecule type" value="Genomic_DNA"/>
</dbReference>
<protein>
    <recommendedName>
        <fullName evidence="6">RapA2 cadherin-like domain-containing protein</fullName>
    </recommendedName>
</protein>
<dbReference type="Pfam" id="PF16184">
    <property type="entry name" value="Cadherin_3"/>
    <property type="match status" value="1"/>
</dbReference>
<gene>
    <name evidence="4" type="ORF">DS909_22705</name>
</gene>
<evidence type="ECO:0000256" key="3">
    <source>
        <dbReference type="ARBA" id="ARBA00023180"/>
    </source>
</evidence>
<accession>A0A366WN79</accession>